<dbReference type="GO" id="GO:0019915">
    <property type="term" value="P:lipid storage"/>
    <property type="evidence" value="ECO:0007669"/>
    <property type="project" value="UniProtKB-ARBA"/>
</dbReference>
<keyword evidence="1" id="KW-0446">Lipid-binding</keyword>
<accession>A0A5N5TEY8</accession>
<evidence type="ECO:0000259" key="3">
    <source>
        <dbReference type="PROSITE" id="PS51228"/>
    </source>
</evidence>
<dbReference type="InterPro" id="IPR000582">
    <property type="entry name" value="Acyl-CoA-binding_protein"/>
</dbReference>
<reference evidence="4 5" key="1">
    <citation type="journal article" date="2019" name="PLoS Biol.">
        <title>Sex chromosomes control vertical transmission of feminizing Wolbachia symbionts in an isopod.</title>
        <authorList>
            <person name="Becking T."/>
            <person name="Chebbi M.A."/>
            <person name="Giraud I."/>
            <person name="Moumen B."/>
            <person name="Laverre T."/>
            <person name="Caubet Y."/>
            <person name="Peccoud J."/>
            <person name="Gilbert C."/>
            <person name="Cordaux R."/>
        </authorList>
    </citation>
    <scope>NUCLEOTIDE SEQUENCE [LARGE SCALE GENOMIC DNA]</scope>
    <source>
        <strain evidence="4">ANa2</strain>
        <tissue evidence="4">Whole body excluding digestive tract and cuticle</tissue>
    </source>
</reference>
<dbReference type="GO" id="GO:0006631">
    <property type="term" value="P:fatty acid metabolic process"/>
    <property type="evidence" value="ECO:0007669"/>
    <property type="project" value="TreeGrafter"/>
</dbReference>
<evidence type="ECO:0000256" key="1">
    <source>
        <dbReference type="ARBA" id="ARBA00023121"/>
    </source>
</evidence>
<keyword evidence="5" id="KW-1185">Reference proteome</keyword>
<dbReference type="EMBL" id="SEYY01002332">
    <property type="protein sequence ID" value="KAB7504797.1"/>
    <property type="molecule type" value="Genomic_DNA"/>
</dbReference>
<proteinExistence type="predicted"/>
<feature type="compositionally biased region" description="Basic and acidic residues" evidence="2">
    <location>
        <begin position="224"/>
        <end position="234"/>
    </location>
</feature>
<feature type="region of interest" description="Disordered" evidence="2">
    <location>
        <begin position="213"/>
        <end position="241"/>
    </location>
</feature>
<protein>
    <submittedName>
        <fullName evidence="4">Acyl-CoA-binding domain-containing protein 5</fullName>
    </submittedName>
</protein>
<evidence type="ECO:0000313" key="4">
    <source>
        <dbReference type="EMBL" id="KAB7504797.1"/>
    </source>
</evidence>
<dbReference type="InterPro" id="IPR014352">
    <property type="entry name" value="FERM/acyl-CoA-bd_prot_sf"/>
</dbReference>
<dbReference type="PROSITE" id="PS00880">
    <property type="entry name" value="ACB_1"/>
    <property type="match status" value="1"/>
</dbReference>
<dbReference type="OrthoDB" id="71307at2759"/>
<sequence>MQEQEIEDRFNAAVKVIKSLPKDGKTIKAALKVVRSLPKDGPYQPSHEMMLKFYGLYKQATEGPCKESKPSFYEVIKGYKWRAWSALGNMSQTEAMKTYVDELKKFKNYNLEKIFMLIIKYIVETMSYSEDVATFIEALGPFYEYIELPSSMLTDSTQKIIKQHTRSESLDEETMNYEVVSMVNGGDSPKLNGTLDSSGENLSSVINRPVTSEIGSTSVKKKKDYNNDSREASPDLHIMNGDTPLVNGGEGNAHQNTTEINISHEIESSSFENGIKSTHLYALKKMTNT</sequence>
<dbReference type="PANTHER" id="PTHR23310">
    <property type="entry name" value="ACYL-COA-BINDING PROTEIN, ACBP"/>
    <property type="match status" value="1"/>
</dbReference>
<dbReference type="GO" id="GO:0005737">
    <property type="term" value="C:cytoplasm"/>
    <property type="evidence" value="ECO:0007669"/>
    <property type="project" value="TreeGrafter"/>
</dbReference>
<dbReference type="Proteomes" id="UP000326759">
    <property type="component" value="Unassembled WGS sequence"/>
</dbReference>
<gene>
    <name evidence="4" type="primary">ACBD5</name>
    <name evidence="4" type="ORF">Anas_02273</name>
</gene>
<dbReference type="InterPro" id="IPR035984">
    <property type="entry name" value="Acyl-CoA-binding_sf"/>
</dbReference>
<comment type="caution">
    <text evidence="4">The sequence shown here is derived from an EMBL/GenBank/DDBJ whole genome shotgun (WGS) entry which is preliminary data.</text>
</comment>
<feature type="domain" description="ACB" evidence="3">
    <location>
        <begin position="6"/>
        <end position="111"/>
    </location>
</feature>
<evidence type="ECO:0000256" key="2">
    <source>
        <dbReference type="SAM" id="MobiDB-lite"/>
    </source>
</evidence>
<dbReference type="Gene3D" id="1.20.80.10">
    <property type="match status" value="1"/>
</dbReference>
<dbReference type="FunFam" id="1.20.80.10:FF:000010">
    <property type="entry name" value="Acyl-CoA-binding domain-containing protein 5"/>
    <property type="match status" value="1"/>
</dbReference>
<dbReference type="PROSITE" id="PS51228">
    <property type="entry name" value="ACB_2"/>
    <property type="match status" value="1"/>
</dbReference>
<evidence type="ECO:0000313" key="5">
    <source>
        <dbReference type="Proteomes" id="UP000326759"/>
    </source>
</evidence>
<dbReference type="GO" id="GO:0000062">
    <property type="term" value="F:fatty-acyl-CoA binding"/>
    <property type="evidence" value="ECO:0007669"/>
    <property type="project" value="InterPro"/>
</dbReference>
<dbReference type="PANTHER" id="PTHR23310:SF77">
    <property type="entry name" value="LD25952P"/>
    <property type="match status" value="1"/>
</dbReference>
<organism evidence="4 5">
    <name type="scientific">Armadillidium nasatum</name>
    <dbReference type="NCBI Taxonomy" id="96803"/>
    <lineage>
        <taxon>Eukaryota</taxon>
        <taxon>Metazoa</taxon>
        <taxon>Ecdysozoa</taxon>
        <taxon>Arthropoda</taxon>
        <taxon>Crustacea</taxon>
        <taxon>Multicrustacea</taxon>
        <taxon>Malacostraca</taxon>
        <taxon>Eumalacostraca</taxon>
        <taxon>Peracarida</taxon>
        <taxon>Isopoda</taxon>
        <taxon>Oniscidea</taxon>
        <taxon>Crinocheta</taxon>
        <taxon>Armadillidiidae</taxon>
        <taxon>Armadillidium</taxon>
    </lineage>
</organism>
<dbReference type="InterPro" id="IPR022408">
    <property type="entry name" value="Acyl-CoA-binding_prot_CS"/>
</dbReference>
<dbReference type="AlphaFoldDB" id="A0A5N5TEY8"/>
<dbReference type="SUPFAM" id="SSF47027">
    <property type="entry name" value="Acyl-CoA binding protein"/>
    <property type="match status" value="1"/>
</dbReference>
<name>A0A5N5TEY8_9CRUS</name>
<dbReference type="Pfam" id="PF00887">
    <property type="entry name" value="ACBP"/>
    <property type="match status" value="1"/>
</dbReference>